<name>A0A828Y9T0_9LEPT</name>
<evidence type="ECO:0000313" key="2">
    <source>
        <dbReference type="Proteomes" id="UP000006339"/>
    </source>
</evidence>
<reference evidence="1" key="1">
    <citation type="submission" date="2012-10" db="EMBL/GenBank/DDBJ databases">
        <authorList>
            <person name="Harkins D.M."/>
            <person name="Durkin A.S."/>
            <person name="Brinkac L.M."/>
            <person name="Selengut J.D."/>
            <person name="Sanka R."/>
            <person name="DePew J."/>
            <person name="Purushe J."/>
            <person name="Picardeau M."/>
            <person name="Werts C."/>
            <person name="Goarant C."/>
            <person name="Vinetz J.M."/>
            <person name="Sutton G.G."/>
            <person name="Nelson W.C."/>
            <person name="Fouts D.E."/>
        </authorList>
    </citation>
    <scope>NUCLEOTIDE SEQUENCE [LARGE SCALE GENOMIC DNA]</scope>
    <source>
        <strain evidence="1">200802841</strain>
    </source>
</reference>
<dbReference type="EMBL" id="AKWH02000027">
    <property type="protein sequence ID" value="EKO52228.1"/>
    <property type="molecule type" value="Genomic_DNA"/>
</dbReference>
<dbReference type="AlphaFoldDB" id="A0A828Y9T0"/>
<comment type="caution">
    <text evidence="1">The sequence shown here is derived from an EMBL/GenBank/DDBJ whole genome shotgun (WGS) entry which is preliminary data.</text>
</comment>
<gene>
    <name evidence="1" type="ORF">LEP1GSC131_3612</name>
</gene>
<dbReference type="Proteomes" id="UP000006339">
    <property type="component" value="Unassembled WGS sequence"/>
</dbReference>
<protein>
    <submittedName>
        <fullName evidence="1">Uncharacterized protein</fullName>
    </submittedName>
</protein>
<keyword evidence="2" id="KW-1185">Reference proteome</keyword>
<organism evidence="1 2">
    <name type="scientific">Leptospira kirschneri str. 200802841</name>
    <dbReference type="NCBI Taxonomy" id="1193047"/>
    <lineage>
        <taxon>Bacteria</taxon>
        <taxon>Pseudomonadati</taxon>
        <taxon>Spirochaetota</taxon>
        <taxon>Spirochaetia</taxon>
        <taxon>Leptospirales</taxon>
        <taxon>Leptospiraceae</taxon>
        <taxon>Leptospira</taxon>
    </lineage>
</organism>
<accession>A0A828Y9T0</accession>
<evidence type="ECO:0000313" key="1">
    <source>
        <dbReference type="EMBL" id="EKO52228.1"/>
    </source>
</evidence>
<sequence>MLSNLKKLWMGLAAYPWTAFWGKFFSKKYNSGEFPQI</sequence>
<proteinExistence type="predicted"/>